<dbReference type="InterPro" id="IPR004637">
    <property type="entry name" value="Dat"/>
</dbReference>
<evidence type="ECO:0000256" key="1">
    <source>
        <dbReference type="ARBA" id="ARBA00001933"/>
    </source>
</evidence>
<name>A0ABQ1Z7W7_9BACL</name>
<dbReference type="InterPro" id="IPR049704">
    <property type="entry name" value="Aminotrans_3_PPA_site"/>
</dbReference>
<comment type="cofactor">
    <cofactor evidence="1 12">
        <name>pyridoxal 5'-phosphate</name>
        <dbReference type="ChEBI" id="CHEBI:597326"/>
    </cofactor>
</comment>
<evidence type="ECO:0000256" key="8">
    <source>
        <dbReference type="ARBA" id="ARBA00022679"/>
    </source>
</evidence>
<dbReference type="SUPFAM" id="SSF53383">
    <property type="entry name" value="PLP-dependent transferases"/>
    <property type="match status" value="1"/>
</dbReference>
<dbReference type="NCBIfam" id="NF006733">
    <property type="entry name" value="PRK09264.1"/>
    <property type="match status" value="1"/>
</dbReference>
<dbReference type="InterPro" id="IPR015421">
    <property type="entry name" value="PyrdxlP-dep_Trfase_major"/>
</dbReference>
<dbReference type="EMBL" id="BMFU01000002">
    <property type="protein sequence ID" value="GGH50371.1"/>
    <property type="molecule type" value="Genomic_DNA"/>
</dbReference>
<dbReference type="PROSITE" id="PS00600">
    <property type="entry name" value="AA_TRANSFER_CLASS_3"/>
    <property type="match status" value="1"/>
</dbReference>
<accession>A0ABQ1Z7W7</accession>
<evidence type="ECO:0000256" key="9">
    <source>
        <dbReference type="ARBA" id="ARBA00022898"/>
    </source>
</evidence>
<dbReference type="GO" id="GO:0008483">
    <property type="term" value="F:transaminase activity"/>
    <property type="evidence" value="ECO:0007669"/>
    <property type="project" value="UniProtKB-KW"/>
</dbReference>
<keyword evidence="14" id="KW-1185">Reference proteome</keyword>
<dbReference type="PANTHER" id="PTHR43552:SF2">
    <property type="entry name" value="DIAMINOBUTYRATE--2-OXOGLUTARATE TRANSAMINASE"/>
    <property type="match status" value="1"/>
</dbReference>
<comment type="caution">
    <text evidence="13">The sequence shown here is derived from an EMBL/GenBank/DDBJ whole genome shotgun (WGS) entry which is preliminary data.</text>
</comment>
<evidence type="ECO:0000256" key="11">
    <source>
        <dbReference type="RuleBase" id="RU003560"/>
    </source>
</evidence>
<dbReference type="InterPro" id="IPR015422">
    <property type="entry name" value="PyrdxlP-dep_Trfase_small"/>
</dbReference>
<gene>
    <name evidence="13" type="ORF">GCM10008014_15450</name>
</gene>
<keyword evidence="7 12" id="KW-0032">Aminotransferase</keyword>
<reference evidence="14" key="1">
    <citation type="journal article" date="2019" name="Int. J. Syst. Evol. Microbiol.">
        <title>The Global Catalogue of Microorganisms (GCM) 10K type strain sequencing project: providing services to taxonomists for standard genome sequencing and annotation.</title>
        <authorList>
            <consortium name="The Broad Institute Genomics Platform"/>
            <consortium name="The Broad Institute Genome Sequencing Center for Infectious Disease"/>
            <person name="Wu L."/>
            <person name="Ma J."/>
        </authorList>
    </citation>
    <scope>NUCLEOTIDE SEQUENCE [LARGE SCALE GENOMIC DNA]</scope>
    <source>
        <strain evidence="14">CGMCC 1.12770</strain>
    </source>
</reference>
<dbReference type="InterPro" id="IPR005814">
    <property type="entry name" value="Aminotrans_3"/>
</dbReference>
<evidence type="ECO:0000256" key="10">
    <source>
        <dbReference type="ARBA" id="ARBA00049111"/>
    </source>
</evidence>
<dbReference type="InterPro" id="IPR015424">
    <property type="entry name" value="PyrdxlP-dep_Trfase"/>
</dbReference>
<sequence length="423" mass="46909">MSLLQNVYNLESEVRSYVRSFPTVFEKAKGYKIFDTNGKEFIDFFAGAGALNYGHNNPLFKKKLMEYIMNDNITHSLDMATVAKDKFMVRFNDVILKPRDMEYRIMFTGPTGTNAVEGALKLVRKVTGRENIISFTNAFHGMSLGSLALNGNFAKRRGGVPLHYTVHMPYDNYFGEALDTLSYLEKYLEDSGSGIEIPAAVILETIQGEGGLNSASIEWLQGIEKLCRKYEILLIVDEIQVGCGRTGSFFSFESAGIRPDIVCLSKSISGYGLPMALNLIKPEIDIWSPGEHNGTFRGNNLAFITATEALSYWVNEDFSREIQDKAKIIHGVLKAITTEFTEVPMTVRGRGMIQGLAFDISGFALRVSAAAFERGLLIETSGSKGEVIKLIPPLIIDEEGLQAGLSILRESIKICIDNLRCEV</sequence>
<protein>
    <recommendedName>
        <fullName evidence="6 12">Diaminobutyrate--2-oxoglutarate transaminase</fullName>
        <ecNumber evidence="5 12">2.6.1.76</ecNumber>
    </recommendedName>
    <alternativeName>
        <fullName evidence="12">DABA aminotransferase</fullName>
    </alternativeName>
</protein>
<dbReference type="Proteomes" id="UP000652153">
    <property type="component" value="Unassembled WGS sequence"/>
</dbReference>
<dbReference type="Pfam" id="PF00202">
    <property type="entry name" value="Aminotran_3"/>
    <property type="match status" value="1"/>
</dbReference>
<comment type="similarity">
    <text evidence="4 11">Belongs to the class-III pyridoxal-phosphate-dependent aminotransferase family.</text>
</comment>
<dbReference type="Gene3D" id="3.40.640.10">
    <property type="entry name" value="Type I PLP-dependent aspartate aminotransferase-like (Major domain)"/>
    <property type="match status" value="1"/>
</dbReference>
<evidence type="ECO:0000256" key="5">
    <source>
        <dbReference type="ARBA" id="ARBA00013155"/>
    </source>
</evidence>
<dbReference type="InterPro" id="IPR012773">
    <property type="entry name" value="Ectoine_EctB"/>
</dbReference>
<evidence type="ECO:0000256" key="7">
    <source>
        <dbReference type="ARBA" id="ARBA00022576"/>
    </source>
</evidence>
<dbReference type="RefSeq" id="WP_188591922.1">
    <property type="nucleotide sequence ID" value="NZ_BMFU01000002.1"/>
</dbReference>
<dbReference type="PIRSF" id="PIRSF000521">
    <property type="entry name" value="Transaminase_4ab_Lys_Orn"/>
    <property type="match status" value="1"/>
</dbReference>
<evidence type="ECO:0000256" key="6">
    <source>
        <dbReference type="ARBA" id="ARBA00014798"/>
    </source>
</evidence>
<keyword evidence="9 11" id="KW-0663">Pyridoxal phosphate</keyword>
<evidence type="ECO:0000313" key="13">
    <source>
        <dbReference type="EMBL" id="GGH50371.1"/>
    </source>
</evidence>
<evidence type="ECO:0000313" key="14">
    <source>
        <dbReference type="Proteomes" id="UP000652153"/>
    </source>
</evidence>
<dbReference type="NCBIfam" id="TIGR00709">
    <property type="entry name" value="dat"/>
    <property type="match status" value="1"/>
</dbReference>
<evidence type="ECO:0000256" key="3">
    <source>
        <dbReference type="ARBA" id="ARBA00004946"/>
    </source>
</evidence>
<evidence type="ECO:0000256" key="12">
    <source>
        <dbReference type="RuleBase" id="RU365034"/>
    </source>
</evidence>
<dbReference type="NCBIfam" id="TIGR02407">
    <property type="entry name" value="ectoine_ectB"/>
    <property type="match status" value="1"/>
</dbReference>
<organism evidence="13 14">
    <name type="scientific">Paenibacillus silvae</name>
    <dbReference type="NCBI Taxonomy" id="1325358"/>
    <lineage>
        <taxon>Bacteria</taxon>
        <taxon>Bacillati</taxon>
        <taxon>Bacillota</taxon>
        <taxon>Bacilli</taxon>
        <taxon>Bacillales</taxon>
        <taxon>Paenibacillaceae</taxon>
        <taxon>Paenibacillus</taxon>
    </lineage>
</organism>
<dbReference type="Gene3D" id="3.90.1150.10">
    <property type="entry name" value="Aspartate Aminotransferase, domain 1"/>
    <property type="match status" value="1"/>
</dbReference>
<proteinExistence type="inferred from homology"/>
<comment type="function">
    <text evidence="2 12">Catalyzes reversively the conversion of L-aspartate beta-semialdehyde (ASA) to L-2,4-diaminobutyrate (DABA) by transamination with L-glutamate.</text>
</comment>
<evidence type="ECO:0000256" key="2">
    <source>
        <dbReference type="ARBA" id="ARBA00002189"/>
    </source>
</evidence>
<evidence type="ECO:0000256" key="4">
    <source>
        <dbReference type="ARBA" id="ARBA00008954"/>
    </source>
</evidence>
<dbReference type="CDD" id="cd00610">
    <property type="entry name" value="OAT_like"/>
    <property type="match status" value="1"/>
</dbReference>
<comment type="pathway">
    <text evidence="3 12">Amine and polyamine biosynthesis; ectoine biosynthesis; L-ectoine from L-aspartate 4-semialdehyde: step 1/3.</text>
</comment>
<keyword evidence="8 12" id="KW-0808">Transferase</keyword>
<comment type="catalytic activity">
    <reaction evidence="10 12">
        <text>L-2,4-diaminobutanoate + 2-oxoglutarate = L-aspartate 4-semialdehyde + L-glutamate</text>
        <dbReference type="Rhea" id="RHEA:11160"/>
        <dbReference type="ChEBI" id="CHEBI:16810"/>
        <dbReference type="ChEBI" id="CHEBI:29985"/>
        <dbReference type="ChEBI" id="CHEBI:58761"/>
        <dbReference type="ChEBI" id="CHEBI:537519"/>
        <dbReference type="EC" id="2.6.1.76"/>
    </reaction>
</comment>
<dbReference type="PANTHER" id="PTHR43552">
    <property type="entry name" value="DIAMINOBUTYRATE--2-OXOGLUTARATE AMINOTRANSFERASE"/>
    <property type="match status" value="1"/>
</dbReference>
<dbReference type="EC" id="2.6.1.76" evidence="5 12"/>